<dbReference type="FunFam" id="3.40.50.720:FF:000084">
    <property type="entry name" value="Short-chain dehydrogenase reductase"/>
    <property type="match status" value="1"/>
</dbReference>
<dbReference type="InterPro" id="IPR036291">
    <property type="entry name" value="NAD(P)-bd_dom_sf"/>
</dbReference>
<evidence type="ECO:0000256" key="1">
    <source>
        <dbReference type="ARBA" id="ARBA00006484"/>
    </source>
</evidence>
<dbReference type="Pfam" id="PF13561">
    <property type="entry name" value="adh_short_C2"/>
    <property type="match status" value="1"/>
</dbReference>
<dbReference type="PROSITE" id="PS00061">
    <property type="entry name" value="ADH_SHORT"/>
    <property type="match status" value="1"/>
</dbReference>
<dbReference type="Gene3D" id="3.40.50.720">
    <property type="entry name" value="NAD(P)-binding Rossmann-like Domain"/>
    <property type="match status" value="1"/>
</dbReference>
<dbReference type="SUPFAM" id="SSF51735">
    <property type="entry name" value="NAD(P)-binding Rossmann-fold domains"/>
    <property type="match status" value="1"/>
</dbReference>
<organism evidence="4 5">
    <name type="scientific">Kineosporia babensis</name>
    <dbReference type="NCBI Taxonomy" id="499548"/>
    <lineage>
        <taxon>Bacteria</taxon>
        <taxon>Bacillati</taxon>
        <taxon>Actinomycetota</taxon>
        <taxon>Actinomycetes</taxon>
        <taxon>Kineosporiales</taxon>
        <taxon>Kineosporiaceae</taxon>
        <taxon>Kineosporia</taxon>
    </lineage>
</organism>
<evidence type="ECO:0000256" key="2">
    <source>
        <dbReference type="ARBA" id="ARBA00023002"/>
    </source>
</evidence>
<dbReference type="GO" id="GO:0016491">
    <property type="term" value="F:oxidoreductase activity"/>
    <property type="evidence" value="ECO:0007669"/>
    <property type="project" value="UniProtKB-KW"/>
</dbReference>
<dbReference type="InterPro" id="IPR057326">
    <property type="entry name" value="KR_dom"/>
</dbReference>
<protein>
    <submittedName>
        <fullName evidence="4">SDR family oxidoreductase</fullName>
    </submittedName>
</protein>
<comment type="similarity">
    <text evidence="1">Belongs to the short-chain dehydrogenases/reductases (SDR) family.</text>
</comment>
<comment type="caution">
    <text evidence="4">The sequence shown here is derived from an EMBL/GenBank/DDBJ whole genome shotgun (WGS) entry which is preliminary data.</text>
</comment>
<dbReference type="Proteomes" id="UP001138997">
    <property type="component" value="Unassembled WGS sequence"/>
</dbReference>
<keyword evidence="2" id="KW-0560">Oxidoreductase</keyword>
<dbReference type="PRINTS" id="PR00081">
    <property type="entry name" value="GDHRDH"/>
</dbReference>
<dbReference type="AlphaFoldDB" id="A0A9X1SSZ8"/>
<evidence type="ECO:0000313" key="4">
    <source>
        <dbReference type="EMBL" id="MCD5311277.1"/>
    </source>
</evidence>
<dbReference type="SMART" id="SM00822">
    <property type="entry name" value="PKS_KR"/>
    <property type="match status" value="1"/>
</dbReference>
<dbReference type="InterPro" id="IPR020904">
    <property type="entry name" value="Sc_DH/Rdtase_CS"/>
</dbReference>
<proteinExistence type="inferred from homology"/>
<reference evidence="4" key="1">
    <citation type="submission" date="2021-11" db="EMBL/GenBank/DDBJ databases">
        <title>Streptomyces corallinus and Kineosporia corallina sp. nov., two new coral-derived marine actinobacteria.</title>
        <authorList>
            <person name="Buangrab K."/>
            <person name="Sutthacheep M."/>
            <person name="Yeemin T."/>
            <person name="Harunari E."/>
            <person name="Igarashi Y."/>
            <person name="Sripreechasak P."/>
            <person name="Kanchanasin P."/>
            <person name="Tanasupawat S."/>
            <person name="Phongsopitanun W."/>
        </authorList>
    </citation>
    <scope>NUCLEOTIDE SEQUENCE</scope>
    <source>
        <strain evidence="4">JCM 31032</strain>
    </source>
</reference>
<name>A0A9X1SSZ8_9ACTN</name>
<feature type="domain" description="Ketoreductase" evidence="3">
    <location>
        <begin position="14"/>
        <end position="193"/>
    </location>
</feature>
<accession>A0A9X1SSZ8</accession>
<gene>
    <name evidence="4" type="ORF">LR394_10230</name>
</gene>
<dbReference type="PANTHER" id="PTHR43669:SF3">
    <property type="entry name" value="ALCOHOL DEHYDROGENASE, PUTATIVE (AFU_ORTHOLOGUE AFUA_3G03445)-RELATED"/>
    <property type="match status" value="1"/>
</dbReference>
<sequence length="257" mass="26483">MHPALEHLFSCSGRTALITGSSSGIGLSMAEAIGRAGARVILVARTAGALEQNVARLQADGVQAGYLVADLEDRAQAIGLAERAQAEYGPIDILLHSAGLNLRPPMGELTATDYDRQMAVNVDAAFLLGQALGPAMAERGWGRIINIASQQSVSAFGNSGAYGVSKAAVAGLTRSQSEAWSPQGVCCNAVGPGFVRTPLTAEAFAIPGRPEALAARTHRGRNGELEDYAGVAVWLASDASAYVTGQTIFVDGGFSVA</sequence>
<keyword evidence="5" id="KW-1185">Reference proteome</keyword>
<dbReference type="EMBL" id="JAJOMB010000004">
    <property type="protein sequence ID" value="MCD5311277.1"/>
    <property type="molecule type" value="Genomic_DNA"/>
</dbReference>
<dbReference type="InterPro" id="IPR002347">
    <property type="entry name" value="SDR_fam"/>
</dbReference>
<dbReference type="PRINTS" id="PR00080">
    <property type="entry name" value="SDRFAMILY"/>
</dbReference>
<evidence type="ECO:0000313" key="5">
    <source>
        <dbReference type="Proteomes" id="UP001138997"/>
    </source>
</evidence>
<dbReference type="RefSeq" id="WP_231440455.1">
    <property type="nucleotide sequence ID" value="NZ_JAJOMB010000004.1"/>
</dbReference>
<dbReference type="PANTHER" id="PTHR43669">
    <property type="entry name" value="5-KETO-D-GLUCONATE 5-REDUCTASE"/>
    <property type="match status" value="1"/>
</dbReference>
<evidence type="ECO:0000259" key="3">
    <source>
        <dbReference type="SMART" id="SM00822"/>
    </source>
</evidence>